<protein>
    <submittedName>
        <fullName evidence="2">AAA family ATPase</fullName>
    </submittedName>
</protein>
<dbReference type="PANTHER" id="PTHR34704:SF1">
    <property type="entry name" value="ATPASE"/>
    <property type="match status" value="1"/>
</dbReference>
<evidence type="ECO:0000313" key="3">
    <source>
        <dbReference type="Proteomes" id="UP000598350"/>
    </source>
</evidence>
<comment type="caution">
    <text evidence="2">The sequence shown here is derived from an EMBL/GenBank/DDBJ whole genome shotgun (WGS) entry which is preliminary data.</text>
</comment>
<dbReference type="PANTHER" id="PTHR34704">
    <property type="entry name" value="ATPASE"/>
    <property type="match status" value="1"/>
</dbReference>
<reference evidence="2 3" key="1">
    <citation type="submission" date="2020-05" db="EMBL/GenBank/DDBJ databases">
        <title>The draft genome sequence of Maribacter arenosus CAU 1321.</title>
        <authorList>
            <person name="Mu L."/>
        </authorList>
    </citation>
    <scope>NUCLEOTIDE SEQUENCE [LARGE SCALE GENOMIC DNA]</scope>
    <source>
        <strain evidence="2 3">CAU 1321</strain>
    </source>
</reference>
<dbReference type="InterPro" id="IPR027417">
    <property type="entry name" value="P-loop_NTPase"/>
</dbReference>
<keyword evidence="3" id="KW-1185">Reference proteome</keyword>
<organism evidence="2 3">
    <name type="scientific">Maribacter arenosus</name>
    <dbReference type="NCBI Taxonomy" id="1854708"/>
    <lineage>
        <taxon>Bacteria</taxon>
        <taxon>Pseudomonadati</taxon>
        <taxon>Bacteroidota</taxon>
        <taxon>Flavobacteriia</taxon>
        <taxon>Flavobacteriales</taxon>
        <taxon>Flavobacteriaceae</taxon>
        <taxon>Maribacter</taxon>
    </lineage>
</organism>
<feature type="domain" description="ATPase" evidence="1">
    <location>
        <begin position="7"/>
        <end position="213"/>
    </location>
</feature>
<sequence>MGKLIGRESEKKILEGALKSSRPELIVVYGRRRIGKTFLIDQVYKNHIQFRFSGIHGASLKEQLSNFHLLLSDKRPKLNEPKSWIEAFHHLGKYFDTLKSKKKKVLFIDEFPWLDSRRSKFLPAFDNFWNNYASKREDIIVVVCGSAASYMIQNIVKSKGGLHNRLTQRIQLSPFDLYETEKLLKSIGITKLNRYQIVQLYMTMGGIPHYLEKIVPGESVPQVIDRLCFQKNGFLRTEYDNVFASLFEQYENHEMVVRALASVRKGLTRNQLLSKIKKNSGGRLTKTLLELEQSGFIENYLPYDGIKNSIYRLSDEYSMFYIKYIEKTKPSSRPLWSKMAGKPSYKIWCGYSFETICIKHIEQIKEGLKISGIHSTHGSWIEKNDGNGAQIDLLIDRDDDVINLCEMKFYDAPYTLNKKYAHEIAKKTNVFIESTKTRKSIFVTFITANGLTPNSYAKQYVQNDLTIEDLFKKL</sequence>
<dbReference type="RefSeq" id="WP_188314999.1">
    <property type="nucleotide sequence ID" value="NZ_JABTCG010000005.1"/>
</dbReference>
<accession>A0ABR7VG91</accession>
<evidence type="ECO:0000313" key="2">
    <source>
        <dbReference type="EMBL" id="MBD0851880.1"/>
    </source>
</evidence>
<dbReference type="SUPFAM" id="SSF52540">
    <property type="entry name" value="P-loop containing nucleoside triphosphate hydrolases"/>
    <property type="match status" value="1"/>
</dbReference>
<name>A0ABR7VG91_9FLAO</name>
<dbReference type="InterPro" id="IPR011579">
    <property type="entry name" value="ATPase_dom"/>
</dbReference>
<proteinExistence type="predicted"/>
<dbReference type="Gene3D" id="3.40.50.300">
    <property type="entry name" value="P-loop containing nucleotide triphosphate hydrolases"/>
    <property type="match status" value="1"/>
</dbReference>
<dbReference type="Pfam" id="PF01637">
    <property type="entry name" value="ATPase_2"/>
    <property type="match status" value="1"/>
</dbReference>
<dbReference type="EMBL" id="JABTCG010000005">
    <property type="protein sequence ID" value="MBD0851880.1"/>
    <property type="molecule type" value="Genomic_DNA"/>
</dbReference>
<dbReference type="Proteomes" id="UP000598350">
    <property type="component" value="Unassembled WGS sequence"/>
</dbReference>
<evidence type="ECO:0000259" key="1">
    <source>
        <dbReference type="Pfam" id="PF01637"/>
    </source>
</evidence>
<gene>
    <name evidence="2" type="ORF">HPE63_14450</name>
</gene>